<dbReference type="PANTHER" id="PTHR30413">
    <property type="entry name" value="INNER MEMBRANE TRANSPORT PERMEASE"/>
    <property type="match status" value="1"/>
</dbReference>
<evidence type="ECO:0000256" key="6">
    <source>
        <dbReference type="ARBA" id="ARBA00022692"/>
    </source>
</evidence>
<feature type="transmembrane region" description="Helical" evidence="9">
    <location>
        <begin position="81"/>
        <end position="98"/>
    </location>
</feature>
<evidence type="ECO:0000313" key="12">
    <source>
        <dbReference type="Proteomes" id="UP001597374"/>
    </source>
</evidence>
<feature type="transmembrane region" description="Helical" evidence="9">
    <location>
        <begin position="166"/>
        <end position="187"/>
    </location>
</feature>
<keyword evidence="8 9" id="KW-0472">Membrane</keyword>
<keyword evidence="5" id="KW-0997">Cell inner membrane</keyword>
<feature type="transmembrane region" description="Helical" evidence="9">
    <location>
        <begin position="199"/>
        <end position="220"/>
    </location>
</feature>
<evidence type="ECO:0000256" key="3">
    <source>
        <dbReference type="ARBA" id="ARBA00022448"/>
    </source>
</evidence>
<dbReference type="PROSITE" id="PS51012">
    <property type="entry name" value="ABC_TM2"/>
    <property type="match status" value="1"/>
</dbReference>
<dbReference type="Proteomes" id="UP001597374">
    <property type="component" value="Unassembled WGS sequence"/>
</dbReference>
<dbReference type="EMBL" id="JBHUIM010000002">
    <property type="protein sequence ID" value="MFD2247984.1"/>
    <property type="molecule type" value="Genomic_DNA"/>
</dbReference>
<comment type="caution">
    <text evidence="11">The sequence shown here is derived from an EMBL/GenBank/DDBJ whole genome shotgun (WGS) entry which is preliminary data.</text>
</comment>
<evidence type="ECO:0000256" key="1">
    <source>
        <dbReference type="ARBA" id="ARBA00004429"/>
    </source>
</evidence>
<dbReference type="PANTHER" id="PTHR30413:SF8">
    <property type="entry name" value="TRANSPORT PERMEASE PROTEIN"/>
    <property type="match status" value="1"/>
</dbReference>
<dbReference type="InterPro" id="IPR047817">
    <property type="entry name" value="ABC2_TM_bact-type"/>
</dbReference>
<evidence type="ECO:0000256" key="8">
    <source>
        <dbReference type="ARBA" id="ARBA00023136"/>
    </source>
</evidence>
<evidence type="ECO:0000256" key="9">
    <source>
        <dbReference type="RuleBase" id="RU361157"/>
    </source>
</evidence>
<evidence type="ECO:0000256" key="2">
    <source>
        <dbReference type="ARBA" id="ARBA00007783"/>
    </source>
</evidence>
<organism evidence="11 12">
    <name type="scientific">Pontibacter ruber</name>
    <dbReference type="NCBI Taxonomy" id="1343895"/>
    <lineage>
        <taxon>Bacteria</taxon>
        <taxon>Pseudomonadati</taxon>
        <taxon>Bacteroidota</taxon>
        <taxon>Cytophagia</taxon>
        <taxon>Cytophagales</taxon>
        <taxon>Hymenobacteraceae</taxon>
        <taxon>Pontibacter</taxon>
    </lineage>
</organism>
<protein>
    <recommendedName>
        <fullName evidence="9">Transport permease protein</fullName>
    </recommendedName>
</protein>
<comment type="subcellular location">
    <subcellularLocation>
        <location evidence="1">Cell inner membrane</location>
        <topology evidence="1">Multi-pass membrane protein</topology>
    </subcellularLocation>
    <subcellularLocation>
        <location evidence="9">Cell membrane</location>
        <topology evidence="9">Multi-pass membrane protein</topology>
    </subcellularLocation>
</comment>
<comment type="similarity">
    <text evidence="2 9">Belongs to the ABC-2 integral membrane protein family.</text>
</comment>
<dbReference type="InterPro" id="IPR013525">
    <property type="entry name" value="ABC2_TM"/>
</dbReference>
<feature type="transmembrane region" description="Helical" evidence="9">
    <location>
        <begin position="255"/>
        <end position="273"/>
    </location>
</feature>
<feature type="transmembrane region" description="Helical" evidence="9">
    <location>
        <begin position="142"/>
        <end position="160"/>
    </location>
</feature>
<proteinExistence type="inferred from homology"/>
<keyword evidence="3 9" id="KW-0813">Transport</keyword>
<evidence type="ECO:0000256" key="7">
    <source>
        <dbReference type="ARBA" id="ARBA00022989"/>
    </source>
</evidence>
<accession>A0ABW5D1G3</accession>
<name>A0ABW5D1G3_9BACT</name>
<keyword evidence="4 9" id="KW-1003">Cell membrane</keyword>
<keyword evidence="12" id="KW-1185">Reference proteome</keyword>
<evidence type="ECO:0000256" key="4">
    <source>
        <dbReference type="ARBA" id="ARBA00022475"/>
    </source>
</evidence>
<evidence type="ECO:0000259" key="10">
    <source>
        <dbReference type="PROSITE" id="PS51012"/>
    </source>
</evidence>
<keyword evidence="6 9" id="KW-0812">Transmembrane</keyword>
<evidence type="ECO:0000256" key="5">
    <source>
        <dbReference type="ARBA" id="ARBA00022519"/>
    </source>
</evidence>
<dbReference type="RefSeq" id="WP_262921678.1">
    <property type="nucleotide sequence ID" value="NZ_JALPRR010000003.1"/>
</dbReference>
<reference evidence="12" key="1">
    <citation type="journal article" date="2019" name="Int. J. Syst. Evol. Microbiol.">
        <title>The Global Catalogue of Microorganisms (GCM) 10K type strain sequencing project: providing services to taxonomists for standard genome sequencing and annotation.</title>
        <authorList>
            <consortium name="The Broad Institute Genomics Platform"/>
            <consortium name="The Broad Institute Genome Sequencing Center for Infectious Disease"/>
            <person name="Wu L."/>
            <person name="Ma J."/>
        </authorList>
    </citation>
    <scope>NUCLEOTIDE SEQUENCE [LARGE SCALE GENOMIC DNA]</scope>
    <source>
        <strain evidence="12">CGMCC 4.1782</strain>
    </source>
</reference>
<evidence type="ECO:0000313" key="11">
    <source>
        <dbReference type="EMBL" id="MFD2247984.1"/>
    </source>
</evidence>
<dbReference type="Pfam" id="PF01061">
    <property type="entry name" value="ABC2_membrane"/>
    <property type="match status" value="1"/>
</dbReference>
<feature type="transmembrane region" description="Helical" evidence="9">
    <location>
        <begin position="49"/>
        <end position="69"/>
    </location>
</feature>
<keyword evidence="7 9" id="KW-1133">Transmembrane helix</keyword>
<gene>
    <name evidence="11" type="ORF">ACFSKP_17075</name>
</gene>
<sequence length="284" mass="32474">MPTTKNTWDWQIDNRTSFWSHSFKELWAYRHLLAGLVRRHFLLHYQQTILGPVWILFQPIMTLATYVLVFNKLVGISTGGLPPVVFYASGIILWNFFSESFTGTSSTFRENAQIFSKVYFPRIIMPMAVLSTQFLRFLMQLLMFLLVILYFSLFAGMPVHLSEELIMFPVAIILIGAIGLGMGLLLSVLTAKYRDMNNLVALGVRLLMFVTPVIYPMAVINEKVRWIVLLNPLTPLFELFRFSLLGEGYVTPLQILYSFVFAALLLLGATLLFNKQGDKLIDIV</sequence>
<feature type="domain" description="ABC transmembrane type-2" evidence="10">
    <location>
        <begin position="50"/>
        <end position="276"/>
    </location>
</feature>